<dbReference type="SMART" id="SM00862">
    <property type="entry name" value="Trans_reg_C"/>
    <property type="match status" value="1"/>
</dbReference>
<feature type="modified residue" description="4-aspartylphosphate" evidence="6">
    <location>
        <position position="53"/>
    </location>
</feature>
<keyword evidence="11" id="KW-1185">Reference proteome</keyword>
<evidence type="ECO:0000313" key="11">
    <source>
        <dbReference type="Proteomes" id="UP000063781"/>
    </source>
</evidence>
<dbReference type="InterPro" id="IPR036388">
    <property type="entry name" value="WH-like_DNA-bd_sf"/>
</dbReference>
<dbReference type="KEGG" id="erl:AOC36_01050"/>
<protein>
    <recommendedName>
        <fullName evidence="12">Two-component system response regulator</fullName>
    </recommendedName>
</protein>
<dbReference type="SUPFAM" id="SSF52172">
    <property type="entry name" value="CheY-like"/>
    <property type="match status" value="1"/>
</dbReference>
<keyword evidence="5" id="KW-0804">Transcription</keyword>
<dbReference type="CDD" id="cd00383">
    <property type="entry name" value="trans_reg_C"/>
    <property type="match status" value="1"/>
</dbReference>
<feature type="DNA-binding region" description="OmpR/PhoB-type" evidence="7">
    <location>
        <begin position="125"/>
        <end position="221"/>
    </location>
</feature>
<feature type="domain" description="OmpR/PhoB-type" evidence="9">
    <location>
        <begin position="125"/>
        <end position="221"/>
    </location>
</feature>
<keyword evidence="4 7" id="KW-0238">DNA-binding</keyword>
<dbReference type="SMART" id="SM00448">
    <property type="entry name" value="REC"/>
    <property type="match status" value="1"/>
</dbReference>
<dbReference type="Pfam" id="PF00072">
    <property type="entry name" value="Response_reg"/>
    <property type="match status" value="1"/>
</dbReference>
<name>A0A0X8GY92_9FIRM</name>
<gene>
    <name evidence="10" type="ORF">AOC36_01050</name>
</gene>
<keyword evidence="3" id="KW-0805">Transcription regulation</keyword>
<keyword evidence="2" id="KW-0902">Two-component regulatory system</keyword>
<evidence type="ECO:0000256" key="1">
    <source>
        <dbReference type="ARBA" id="ARBA00022553"/>
    </source>
</evidence>
<dbReference type="STRING" id="1514105.AOC36_01050"/>
<dbReference type="InterPro" id="IPR001867">
    <property type="entry name" value="OmpR/PhoB-type_DNA-bd"/>
</dbReference>
<dbReference type="GO" id="GO:0032993">
    <property type="term" value="C:protein-DNA complex"/>
    <property type="evidence" value="ECO:0007669"/>
    <property type="project" value="TreeGrafter"/>
</dbReference>
<evidence type="ECO:0000313" key="10">
    <source>
        <dbReference type="EMBL" id="AMC92629.1"/>
    </source>
</evidence>
<dbReference type="GO" id="GO:0005829">
    <property type="term" value="C:cytosol"/>
    <property type="evidence" value="ECO:0007669"/>
    <property type="project" value="TreeGrafter"/>
</dbReference>
<evidence type="ECO:0000256" key="5">
    <source>
        <dbReference type="ARBA" id="ARBA00023163"/>
    </source>
</evidence>
<dbReference type="AlphaFoldDB" id="A0A0X8GY92"/>
<dbReference type="Proteomes" id="UP000063781">
    <property type="component" value="Chromosome"/>
</dbReference>
<dbReference type="RefSeq" id="WP_067630179.1">
    <property type="nucleotide sequence ID" value="NZ_CP013213.1"/>
</dbReference>
<keyword evidence="1 6" id="KW-0597">Phosphoprotein</keyword>
<reference evidence="10 11" key="1">
    <citation type="submission" date="2015-10" db="EMBL/GenBank/DDBJ databases">
        <title>Erysipelothrix larvae sp. LV19 isolated from the larval gut of the rhinoceros beetle, Trypoxylus dichotomus.</title>
        <authorList>
            <person name="Lim S."/>
            <person name="Kim B.-C."/>
        </authorList>
    </citation>
    <scope>NUCLEOTIDE SEQUENCE [LARGE SCALE GENOMIC DNA]</scope>
    <source>
        <strain evidence="10 11">LV19</strain>
    </source>
</reference>
<evidence type="ECO:0000256" key="3">
    <source>
        <dbReference type="ARBA" id="ARBA00023015"/>
    </source>
</evidence>
<dbReference type="CDD" id="cd17574">
    <property type="entry name" value="REC_OmpR"/>
    <property type="match status" value="1"/>
</dbReference>
<evidence type="ECO:0000259" key="9">
    <source>
        <dbReference type="PROSITE" id="PS51755"/>
    </source>
</evidence>
<dbReference type="GO" id="GO:0006355">
    <property type="term" value="P:regulation of DNA-templated transcription"/>
    <property type="evidence" value="ECO:0007669"/>
    <property type="project" value="InterPro"/>
</dbReference>
<organism evidence="10 11">
    <name type="scientific">Erysipelothrix larvae</name>
    <dbReference type="NCBI Taxonomy" id="1514105"/>
    <lineage>
        <taxon>Bacteria</taxon>
        <taxon>Bacillati</taxon>
        <taxon>Bacillota</taxon>
        <taxon>Erysipelotrichia</taxon>
        <taxon>Erysipelotrichales</taxon>
        <taxon>Erysipelotrichaceae</taxon>
        <taxon>Erysipelothrix</taxon>
    </lineage>
</organism>
<dbReference type="Gene3D" id="6.10.250.690">
    <property type="match status" value="1"/>
</dbReference>
<dbReference type="InterPro" id="IPR011006">
    <property type="entry name" value="CheY-like_superfamily"/>
</dbReference>
<dbReference type="PROSITE" id="PS50110">
    <property type="entry name" value="RESPONSE_REGULATORY"/>
    <property type="match status" value="1"/>
</dbReference>
<evidence type="ECO:0000256" key="6">
    <source>
        <dbReference type="PROSITE-ProRule" id="PRU00169"/>
    </source>
</evidence>
<dbReference type="PROSITE" id="PS51755">
    <property type="entry name" value="OMPR_PHOB"/>
    <property type="match status" value="1"/>
</dbReference>
<dbReference type="Gene3D" id="3.40.50.2300">
    <property type="match status" value="1"/>
</dbReference>
<dbReference type="InterPro" id="IPR039420">
    <property type="entry name" value="WalR-like"/>
</dbReference>
<sequence>MKKKILIVDDEPNIRVMVQKYGAVYDFDISGVGSGVEALEYLKNNPCDCVIMDVMMPHMDGYTAVTHLREFSDVPVLMLTAKSELEDRLTGLQLGIDDYVVKPFSLKELMLRIQAILNRASHLEEDLYIYKGLVLNNTRRDLTLDGELVELSSKEFNLLLYLIKHRGHSATRNGCIDNVWGEDFNGDVRTLDTHIKVLRQKLKQYGMCIITERGVGYRFEEI</sequence>
<dbReference type="PANTHER" id="PTHR48111:SF1">
    <property type="entry name" value="TWO-COMPONENT RESPONSE REGULATOR ORR33"/>
    <property type="match status" value="1"/>
</dbReference>
<evidence type="ECO:0000256" key="4">
    <source>
        <dbReference type="ARBA" id="ARBA00023125"/>
    </source>
</evidence>
<dbReference type="InterPro" id="IPR001789">
    <property type="entry name" value="Sig_transdc_resp-reg_receiver"/>
</dbReference>
<dbReference type="EMBL" id="CP013213">
    <property type="protein sequence ID" value="AMC92629.1"/>
    <property type="molecule type" value="Genomic_DNA"/>
</dbReference>
<dbReference type="PANTHER" id="PTHR48111">
    <property type="entry name" value="REGULATOR OF RPOS"/>
    <property type="match status" value="1"/>
</dbReference>
<evidence type="ECO:0000256" key="7">
    <source>
        <dbReference type="PROSITE-ProRule" id="PRU01091"/>
    </source>
</evidence>
<dbReference type="Gene3D" id="1.10.10.10">
    <property type="entry name" value="Winged helix-like DNA-binding domain superfamily/Winged helix DNA-binding domain"/>
    <property type="match status" value="1"/>
</dbReference>
<accession>A0A0X8GY92</accession>
<dbReference type="GO" id="GO:0000156">
    <property type="term" value="F:phosphorelay response regulator activity"/>
    <property type="evidence" value="ECO:0007669"/>
    <property type="project" value="TreeGrafter"/>
</dbReference>
<dbReference type="GO" id="GO:0000976">
    <property type="term" value="F:transcription cis-regulatory region binding"/>
    <property type="evidence" value="ECO:0007669"/>
    <property type="project" value="TreeGrafter"/>
</dbReference>
<evidence type="ECO:0000259" key="8">
    <source>
        <dbReference type="PROSITE" id="PS50110"/>
    </source>
</evidence>
<dbReference type="Pfam" id="PF00486">
    <property type="entry name" value="Trans_reg_C"/>
    <property type="match status" value="1"/>
</dbReference>
<proteinExistence type="predicted"/>
<evidence type="ECO:0008006" key="12">
    <source>
        <dbReference type="Google" id="ProtNLM"/>
    </source>
</evidence>
<feature type="domain" description="Response regulatory" evidence="8">
    <location>
        <begin position="4"/>
        <end position="117"/>
    </location>
</feature>
<evidence type="ECO:0000256" key="2">
    <source>
        <dbReference type="ARBA" id="ARBA00023012"/>
    </source>
</evidence>